<dbReference type="AlphaFoldDB" id="A0A383VY31"/>
<dbReference type="Gene3D" id="1.10.510.10">
    <property type="entry name" value="Transferase(Phosphotransferase) domain 1"/>
    <property type="match status" value="1"/>
</dbReference>
<dbReference type="GO" id="GO:0005524">
    <property type="term" value="F:ATP binding"/>
    <property type="evidence" value="ECO:0007669"/>
    <property type="project" value="UniProtKB-KW"/>
</dbReference>
<proteinExistence type="predicted"/>
<evidence type="ECO:0000313" key="8">
    <source>
        <dbReference type="EMBL" id="SZX70378.1"/>
    </source>
</evidence>
<dbReference type="Proteomes" id="UP000256970">
    <property type="component" value="Unassembled WGS sequence"/>
</dbReference>
<dbReference type="PROSITE" id="PS00108">
    <property type="entry name" value="PROTEIN_KINASE_ST"/>
    <property type="match status" value="1"/>
</dbReference>
<dbReference type="SUPFAM" id="SSF56112">
    <property type="entry name" value="Protein kinase-like (PK-like)"/>
    <property type="match status" value="1"/>
</dbReference>
<dbReference type="PANTHER" id="PTHR24353:SF147">
    <property type="entry name" value="CGMP-DEPENDENT SERINE_THREONIN PROTEIN KINASE-RELATED"/>
    <property type="match status" value="1"/>
</dbReference>
<dbReference type="EMBL" id="FNXT01000989">
    <property type="protein sequence ID" value="SZX70378.1"/>
    <property type="molecule type" value="Genomic_DNA"/>
</dbReference>
<organism evidence="8 9">
    <name type="scientific">Tetradesmus obliquus</name>
    <name type="common">Green alga</name>
    <name type="synonym">Acutodesmus obliquus</name>
    <dbReference type="NCBI Taxonomy" id="3088"/>
    <lineage>
        <taxon>Eukaryota</taxon>
        <taxon>Viridiplantae</taxon>
        <taxon>Chlorophyta</taxon>
        <taxon>core chlorophytes</taxon>
        <taxon>Chlorophyceae</taxon>
        <taxon>CS clade</taxon>
        <taxon>Sphaeropleales</taxon>
        <taxon>Scenedesmaceae</taxon>
        <taxon>Tetradesmus</taxon>
    </lineage>
</organism>
<reference evidence="8 9" key="1">
    <citation type="submission" date="2016-10" db="EMBL/GenBank/DDBJ databases">
        <authorList>
            <person name="Cai Z."/>
        </authorList>
    </citation>
    <scope>NUCLEOTIDE SEQUENCE [LARGE SCALE GENOMIC DNA]</scope>
</reference>
<feature type="compositionally biased region" description="Low complexity" evidence="6">
    <location>
        <begin position="445"/>
        <end position="461"/>
    </location>
</feature>
<name>A0A383VY31_TETOB</name>
<evidence type="ECO:0000256" key="1">
    <source>
        <dbReference type="ARBA" id="ARBA00022527"/>
    </source>
</evidence>
<feature type="domain" description="Protein kinase" evidence="7">
    <location>
        <begin position="33"/>
        <end position="507"/>
    </location>
</feature>
<dbReference type="InterPro" id="IPR011009">
    <property type="entry name" value="Kinase-like_dom_sf"/>
</dbReference>
<evidence type="ECO:0000256" key="3">
    <source>
        <dbReference type="ARBA" id="ARBA00022741"/>
    </source>
</evidence>
<sequence length="534" mass="57181">MAKSIPPCDVVEELPLVSLEDKAHVQRATTNCIVPVRTLGTGAFGQVDLVSIPVAGERKLLVRKMLVPGSSRSSLDGNATATTAQAAVHKAPAALKPSSLQDWNNETTMHRECAGCPFVLQLLAAKRCRSGNMLLLLEYAALGSLTDILAARRQQRQQLLQQGDGSTDSAAAAAAGSNSSSSIMADTLMPLAMSAVELINRHAAEDDAKAAARSASVVDLTQYCEQQQQQQDEGSEAGDDAGGSSEESPVFVALMPELIAEAQQAAHQQFQQQQQQQQPLDAAAQADAAALQPAAADAEDLQEAAAQLCADGPPAEPCRVPHAGLPEEAARFFAGCVLMALQWMHSRRILHRDIKPCNLLLFDDGYLKLADMGCCCQLPPGIDAAQTRTGTAAYMAPEVASGGTPYSYPVDMWSLGITVWQMVDGHLPAWAEEQQQGQQGGGQAAEGQAEQQQQQQQQQYYEHPEPPEPLLYPAHFSKALTDLLSGLLHHDSAARMRIEDVMAASWFDGFDWQGLRDKTLAPPALEMLAPPPQV</sequence>
<dbReference type="InterPro" id="IPR000719">
    <property type="entry name" value="Prot_kinase_dom"/>
</dbReference>
<evidence type="ECO:0000313" key="9">
    <source>
        <dbReference type="Proteomes" id="UP000256970"/>
    </source>
</evidence>
<dbReference type="PANTHER" id="PTHR24353">
    <property type="entry name" value="CYCLIC NUCLEOTIDE-DEPENDENT PROTEIN KINASE"/>
    <property type="match status" value="1"/>
</dbReference>
<evidence type="ECO:0000259" key="7">
    <source>
        <dbReference type="PROSITE" id="PS50011"/>
    </source>
</evidence>
<dbReference type="GO" id="GO:0004674">
    <property type="term" value="F:protein serine/threonine kinase activity"/>
    <property type="evidence" value="ECO:0007669"/>
    <property type="project" value="UniProtKB-KW"/>
</dbReference>
<feature type="region of interest" description="Disordered" evidence="6">
    <location>
        <begin position="433"/>
        <end position="468"/>
    </location>
</feature>
<evidence type="ECO:0000256" key="2">
    <source>
        <dbReference type="ARBA" id="ARBA00022679"/>
    </source>
</evidence>
<accession>A0A383VY31</accession>
<keyword evidence="5" id="KW-0067">ATP-binding</keyword>
<keyword evidence="4" id="KW-0418">Kinase</keyword>
<evidence type="ECO:0000256" key="6">
    <source>
        <dbReference type="SAM" id="MobiDB-lite"/>
    </source>
</evidence>
<keyword evidence="9" id="KW-1185">Reference proteome</keyword>
<keyword evidence="2" id="KW-0808">Transferase</keyword>
<feature type="region of interest" description="Disordered" evidence="6">
    <location>
        <begin position="264"/>
        <end position="295"/>
    </location>
</feature>
<evidence type="ECO:0000256" key="5">
    <source>
        <dbReference type="ARBA" id="ARBA00022840"/>
    </source>
</evidence>
<dbReference type="STRING" id="3088.A0A383VY31"/>
<dbReference type="SMART" id="SM00220">
    <property type="entry name" value="S_TKc"/>
    <property type="match status" value="1"/>
</dbReference>
<keyword evidence="1" id="KW-0723">Serine/threonine-protein kinase</keyword>
<dbReference type="InterPro" id="IPR008271">
    <property type="entry name" value="Ser/Thr_kinase_AS"/>
</dbReference>
<gene>
    <name evidence="8" type="ORF">BQ4739_LOCUS10595</name>
</gene>
<dbReference type="Pfam" id="PF00069">
    <property type="entry name" value="Pkinase"/>
    <property type="match status" value="1"/>
</dbReference>
<dbReference type="PROSITE" id="PS50011">
    <property type="entry name" value="PROTEIN_KINASE_DOM"/>
    <property type="match status" value="1"/>
</dbReference>
<feature type="region of interest" description="Disordered" evidence="6">
    <location>
        <begin position="159"/>
        <end position="179"/>
    </location>
</feature>
<protein>
    <recommendedName>
        <fullName evidence="7">Protein kinase domain-containing protein</fullName>
    </recommendedName>
</protein>
<keyword evidence="3" id="KW-0547">Nucleotide-binding</keyword>
<feature type="region of interest" description="Disordered" evidence="6">
    <location>
        <begin position="224"/>
        <end position="247"/>
    </location>
</feature>
<evidence type="ECO:0000256" key="4">
    <source>
        <dbReference type="ARBA" id="ARBA00022777"/>
    </source>
</evidence>